<keyword evidence="9" id="KW-1185">Reference proteome</keyword>
<evidence type="ECO:0000259" key="6">
    <source>
        <dbReference type="Pfam" id="PF04542"/>
    </source>
</evidence>
<keyword evidence="2" id="KW-0805">Transcription regulation</keyword>
<reference evidence="8" key="1">
    <citation type="submission" date="2021-01" db="EMBL/GenBank/DDBJ databases">
        <title>Whole genome shotgun sequence of Virgisporangium aliadipatigenens NBRC 105644.</title>
        <authorList>
            <person name="Komaki H."/>
            <person name="Tamura T."/>
        </authorList>
    </citation>
    <scope>NUCLEOTIDE SEQUENCE</scope>
    <source>
        <strain evidence="8">NBRC 105644</strain>
    </source>
</reference>
<dbReference type="AlphaFoldDB" id="A0A8J4DRH5"/>
<dbReference type="NCBIfam" id="TIGR02937">
    <property type="entry name" value="sigma70-ECF"/>
    <property type="match status" value="1"/>
</dbReference>
<dbReference type="Gene3D" id="1.10.10.10">
    <property type="entry name" value="Winged helix-like DNA-binding domain superfamily/Winged helix DNA-binding domain"/>
    <property type="match status" value="1"/>
</dbReference>
<name>A0A8J4DRH5_9ACTN</name>
<dbReference type="InterPro" id="IPR014284">
    <property type="entry name" value="RNA_pol_sigma-70_dom"/>
</dbReference>
<evidence type="ECO:0000313" key="8">
    <source>
        <dbReference type="EMBL" id="GIJ46332.1"/>
    </source>
</evidence>
<feature type="domain" description="RNA polymerase sigma factor 70 region 4 type 2" evidence="7">
    <location>
        <begin position="114"/>
        <end position="166"/>
    </location>
</feature>
<sequence>MRFEADHSTEGTLVTFEEFVSSRLGALVRYATVVTWDPHLAEDITQNVLVRAQARWRRIGRMDAPELYVKRMVLNEFLSWRRRRAARLVPLSRDSMDLVVAPVPDPTGARDERDALMRLIAGLPPRQRAVIALRFYEDLTVDQIADLLQCRTVTVRTHLSRALATLRAAVPGSLITTGEQK</sequence>
<protein>
    <submittedName>
        <fullName evidence="8">RNA polymerase sigma24 factor</fullName>
    </submittedName>
</protein>
<dbReference type="InterPro" id="IPR007627">
    <property type="entry name" value="RNA_pol_sigma70_r2"/>
</dbReference>
<dbReference type="EMBL" id="BOPF01000010">
    <property type="protein sequence ID" value="GIJ46332.1"/>
    <property type="molecule type" value="Genomic_DNA"/>
</dbReference>
<dbReference type="InterPro" id="IPR039425">
    <property type="entry name" value="RNA_pol_sigma-70-like"/>
</dbReference>
<dbReference type="CDD" id="cd06171">
    <property type="entry name" value="Sigma70_r4"/>
    <property type="match status" value="1"/>
</dbReference>
<dbReference type="RefSeq" id="WP_308440006.1">
    <property type="nucleotide sequence ID" value="NZ_BOPF01000010.1"/>
</dbReference>
<dbReference type="GO" id="GO:0006352">
    <property type="term" value="P:DNA-templated transcription initiation"/>
    <property type="evidence" value="ECO:0007669"/>
    <property type="project" value="InterPro"/>
</dbReference>
<comment type="caution">
    <text evidence="8">The sequence shown here is derived from an EMBL/GenBank/DDBJ whole genome shotgun (WGS) entry which is preliminary data.</text>
</comment>
<comment type="similarity">
    <text evidence="1">Belongs to the sigma-70 factor family. ECF subfamily.</text>
</comment>
<dbReference type="SUPFAM" id="SSF88659">
    <property type="entry name" value="Sigma3 and sigma4 domains of RNA polymerase sigma factors"/>
    <property type="match status" value="1"/>
</dbReference>
<organism evidence="8 9">
    <name type="scientific">Virgisporangium aliadipatigenens</name>
    <dbReference type="NCBI Taxonomy" id="741659"/>
    <lineage>
        <taxon>Bacteria</taxon>
        <taxon>Bacillati</taxon>
        <taxon>Actinomycetota</taxon>
        <taxon>Actinomycetes</taxon>
        <taxon>Micromonosporales</taxon>
        <taxon>Micromonosporaceae</taxon>
        <taxon>Virgisporangium</taxon>
    </lineage>
</organism>
<dbReference type="Gene3D" id="1.10.1740.10">
    <property type="match status" value="1"/>
</dbReference>
<feature type="domain" description="RNA polymerase sigma-70 region 2" evidence="6">
    <location>
        <begin position="21"/>
        <end position="85"/>
    </location>
</feature>
<keyword evidence="5" id="KW-0804">Transcription</keyword>
<dbReference type="SUPFAM" id="SSF88946">
    <property type="entry name" value="Sigma2 domain of RNA polymerase sigma factors"/>
    <property type="match status" value="1"/>
</dbReference>
<dbReference type="InterPro" id="IPR013324">
    <property type="entry name" value="RNA_pol_sigma_r3/r4-like"/>
</dbReference>
<evidence type="ECO:0000256" key="3">
    <source>
        <dbReference type="ARBA" id="ARBA00023082"/>
    </source>
</evidence>
<dbReference type="GO" id="GO:0016987">
    <property type="term" value="F:sigma factor activity"/>
    <property type="evidence" value="ECO:0007669"/>
    <property type="project" value="UniProtKB-KW"/>
</dbReference>
<dbReference type="PANTHER" id="PTHR43133:SF50">
    <property type="entry name" value="ECF RNA POLYMERASE SIGMA FACTOR SIGM"/>
    <property type="match status" value="1"/>
</dbReference>
<dbReference type="InterPro" id="IPR013325">
    <property type="entry name" value="RNA_pol_sigma_r2"/>
</dbReference>
<evidence type="ECO:0000256" key="2">
    <source>
        <dbReference type="ARBA" id="ARBA00023015"/>
    </source>
</evidence>
<dbReference type="Pfam" id="PF04542">
    <property type="entry name" value="Sigma70_r2"/>
    <property type="match status" value="1"/>
</dbReference>
<evidence type="ECO:0000259" key="7">
    <source>
        <dbReference type="Pfam" id="PF08281"/>
    </source>
</evidence>
<accession>A0A8J4DRH5</accession>
<dbReference type="GO" id="GO:0003677">
    <property type="term" value="F:DNA binding"/>
    <property type="evidence" value="ECO:0007669"/>
    <property type="project" value="UniProtKB-KW"/>
</dbReference>
<dbReference type="Pfam" id="PF08281">
    <property type="entry name" value="Sigma70_r4_2"/>
    <property type="match status" value="1"/>
</dbReference>
<evidence type="ECO:0000256" key="4">
    <source>
        <dbReference type="ARBA" id="ARBA00023125"/>
    </source>
</evidence>
<gene>
    <name evidence="8" type="ORF">Val02_32180</name>
</gene>
<evidence type="ECO:0000256" key="1">
    <source>
        <dbReference type="ARBA" id="ARBA00010641"/>
    </source>
</evidence>
<evidence type="ECO:0000313" key="9">
    <source>
        <dbReference type="Proteomes" id="UP000619260"/>
    </source>
</evidence>
<keyword evidence="4" id="KW-0238">DNA-binding</keyword>
<evidence type="ECO:0000256" key="5">
    <source>
        <dbReference type="ARBA" id="ARBA00023163"/>
    </source>
</evidence>
<dbReference type="InterPro" id="IPR036388">
    <property type="entry name" value="WH-like_DNA-bd_sf"/>
</dbReference>
<dbReference type="Proteomes" id="UP000619260">
    <property type="component" value="Unassembled WGS sequence"/>
</dbReference>
<keyword evidence="3" id="KW-0731">Sigma factor</keyword>
<dbReference type="PANTHER" id="PTHR43133">
    <property type="entry name" value="RNA POLYMERASE ECF-TYPE SIGMA FACTO"/>
    <property type="match status" value="1"/>
</dbReference>
<dbReference type="InterPro" id="IPR013249">
    <property type="entry name" value="RNA_pol_sigma70_r4_t2"/>
</dbReference>
<proteinExistence type="inferred from homology"/>